<evidence type="ECO:0000259" key="3">
    <source>
        <dbReference type="Pfam" id="PF02517"/>
    </source>
</evidence>
<dbReference type="GO" id="GO:0080120">
    <property type="term" value="P:CAAX-box protein maturation"/>
    <property type="evidence" value="ECO:0007669"/>
    <property type="project" value="UniProtKB-ARBA"/>
</dbReference>
<feature type="compositionally biased region" description="Polar residues" evidence="1">
    <location>
        <begin position="278"/>
        <end position="289"/>
    </location>
</feature>
<dbReference type="AlphaFoldDB" id="A0ABD5TBR4"/>
<feature type="transmembrane region" description="Helical" evidence="2">
    <location>
        <begin position="153"/>
        <end position="177"/>
    </location>
</feature>
<keyword evidence="4" id="KW-0378">Hydrolase</keyword>
<proteinExistence type="predicted"/>
<dbReference type="Pfam" id="PF02517">
    <property type="entry name" value="Rce1-like"/>
    <property type="match status" value="1"/>
</dbReference>
<feature type="transmembrane region" description="Helical" evidence="2">
    <location>
        <begin position="208"/>
        <end position="228"/>
    </location>
</feature>
<dbReference type="InterPro" id="IPR042150">
    <property type="entry name" value="MmRce1-like"/>
</dbReference>
<dbReference type="RefSeq" id="WP_284060903.1">
    <property type="nucleotide sequence ID" value="NZ_CP126158.1"/>
</dbReference>
<feature type="region of interest" description="Disordered" evidence="1">
    <location>
        <begin position="267"/>
        <end position="289"/>
    </location>
</feature>
<feature type="transmembrane region" description="Helical" evidence="2">
    <location>
        <begin position="183"/>
        <end position="201"/>
    </location>
</feature>
<protein>
    <submittedName>
        <fullName evidence="4">CPBP family intramembrane glutamic endopeptidase</fullName>
        <ecNumber evidence="4">3.4.-.-</ecNumber>
    </submittedName>
</protein>
<dbReference type="GeneID" id="81209786"/>
<dbReference type="PANTHER" id="PTHR35797">
    <property type="entry name" value="PROTEASE-RELATED"/>
    <property type="match status" value="1"/>
</dbReference>
<feature type="transmembrane region" description="Helical" evidence="2">
    <location>
        <begin position="240"/>
        <end position="258"/>
    </location>
</feature>
<feature type="transmembrane region" description="Helical" evidence="2">
    <location>
        <begin position="38"/>
        <end position="60"/>
    </location>
</feature>
<evidence type="ECO:0000313" key="5">
    <source>
        <dbReference type="Proteomes" id="UP001596443"/>
    </source>
</evidence>
<evidence type="ECO:0000256" key="1">
    <source>
        <dbReference type="SAM" id="MobiDB-lite"/>
    </source>
</evidence>
<evidence type="ECO:0000313" key="4">
    <source>
        <dbReference type="EMBL" id="MFC6786694.1"/>
    </source>
</evidence>
<dbReference type="PANTHER" id="PTHR35797:SF1">
    <property type="entry name" value="PROTEASE"/>
    <property type="match status" value="1"/>
</dbReference>
<evidence type="ECO:0000256" key="2">
    <source>
        <dbReference type="SAM" id="Phobius"/>
    </source>
</evidence>
<accession>A0ABD5TBR4</accession>
<organism evidence="4 5">
    <name type="scientific">Halobaculum halobium</name>
    <dbReference type="NCBI Taxonomy" id="3032281"/>
    <lineage>
        <taxon>Archaea</taxon>
        <taxon>Methanobacteriati</taxon>
        <taxon>Methanobacteriota</taxon>
        <taxon>Stenosarchaea group</taxon>
        <taxon>Halobacteria</taxon>
        <taxon>Halobacteriales</taxon>
        <taxon>Haloferacaceae</taxon>
        <taxon>Halobaculum</taxon>
    </lineage>
</organism>
<dbReference type="EC" id="3.4.-.-" evidence="4"/>
<keyword evidence="5" id="KW-1185">Reference proteome</keyword>
<gene>
    <name evidence="4" type="ORF">ACFQFD_12050</name>
</gene>
<sequence length="289" mass="29871">MQVPDGVRPVVSFLAVTFSFTWAAWIAGPVLAGPETPAATALLFVGGFGPAVGAVVRLRLERRSVRAWLRRLVRIRVAPRWYLLALGVPAAIAAAHTVAIVADGGTLAPSVLPGRLPTVAVAVLATALVGGGQEEFGWRGYLLPRLRSRFGPLAASVLLGVVWAGWHLPLYVVPGAYEWGNPFGLYVPVVVGLAVVFTWLFEGSGGVLPVVVLLHAGINNAALLVPVPRRTLAGTGGADVYAVQLAAVATVVLLILAVRGPSLGIDDGGGSPHEGLDSTESTDSPAAGR</sequence>
<dbReference type="InterPro" id="IPR003675">
    <property type="entry name" value="Rce1/LyrA-like_dom"/>
</dbReference>
<feature type="domain" description="CAAX prenyl protease 2/Lysostaphin resistance protein A-like" evidence="3">
    <location>
        <begin position="119"/>
        <end position="219"/>
    </location>
</feature>
<dbReference type="Proteomes" id="UP001596443">
    <property type="component" value="Unassembled WGS sequence"/>
</dbReference>
<dbReference type="GO" id="GO:0004175">
    <property type="term" value="F:endopeptidase activity"/>
    <property type="evidence" value="ECO:0007669"/>
    <property type="project" value="UniProtKB-ARBA"/>
</dbReference>
<reference evidence="4 5" key="1">
    <citation type="journal article" date="2019" name="Int. J. Syst. Evol. Microbiol.">
        <title>The Global Catalogue of Microorganisms (GCM) 10K type strain sequencing project: providing services to taxonomists for standard genome sequencing and annotation.</title>
        <authorList>
            <consortium name="The Broad Institute Genomics Platform"/>
            <consortium name="The Broad Institute Genome Sequencing Center for Infectious Disease"/>
            <person name="Wu L."/>
            <person name="Ma J."/>
        </authorList>
    </citation>
    <scope>NUCLEOTIDE SEQUENCE [LARGE SCALE GENOMIC DNA]</scope>
    <source>
        <strain evidence="4 5">SYNS20</strain>
    </source>
</reference>
<feature type="transmembrane region" description="Helical" evidence="2">
    <location>
        <begin position="81"/>
        <end position="102"/>
    </location>
</feature>
<dbReference type="EMBL" id="JBHSWX010000012">
    <property type="protein sequence ID" value="MFC6786694.1"/>
    <property type="molecule type" value="Genomic_DNA"/>
</dbReference>
<name>A0ABD5TBR4_9EURY</name>
<keyword evidence="2" id="KW-0472">Membrane</keyword>
<comment type="caution">
    <text evidence="4">The sequence shown here is derived from an EMBL/GenBank/DDBJ whole genome shotgun (WGS) entry which is preliminary data.</text>
</comment>
<feature type="transmembrane region" description="Helical" evidence="2">
    <location>
        <begin position="12"/>
        <end position="32"/>
    </location>
</feature>
<keyword evidence="2" id="KW-0812">Transmembrane</keyword>
<keyword evidence="2" id="KW-1133">Transmembrane helix</keyword>